<reference evidence="3 5" key="2">
    <citation type="submission" date="2023-10" db="EMBL/GenBank/DDBJ databases">
        <title>To unveil natural product biosynthetic capacity in Pseudoalteromonas.</title>
        <authorList>
            <person name="Wang J."/>
        </authorList>
    </citation>
    <scope>NUCLEOTIDE SEQUENCE [LARGE SCALE GENOMIC DNA]</scope>
    <source>
        <strain evidence="3 5">DSM 15914</strain>
    </source>
</reference>
<keyword evidence="1" id="KW-0560">Oxidoreductase</keyword>
<dbReference type="PRINTS" id="PR00411">
    <property type="entry name" value="PNDRDTASEI"/>
</dbReference>
<protein>
    <submittedName>
        <fullName evidence="3">NAD(P)-binding domain-containing protein</fullName>
    </submittedName>
    <submittedName>
        <fullName evidence="2">SidA/IucD/PvdA family monooxygenase</fullName>
    </submittedName>
</protein>
<dbReference type="InterPro" id="IPR050982">
    <property type="entry name" value="Auxin_biosynth/cation_transpt"/>
</dbReference>
<evidence type="ECO:0000313" key="2">
    <source>
        <dbReference type="EMBL" id="NLR21922.1"/>
    </source>
</evidence>
<gene>
    <name evidence="2" type="ORF">F9Y85_11430</name>
    <name evidence="3" type="ORF">R5H13_18930</name>
</gene>
<dbReference type="Proteomes" id="UP000646877">
    <property type="component" value="Unassembled WGS sequence"/>
</dbReference>
<name>A0A8I2KQN1_9GAMM</name>
<proteinExistence type="predicted"/>
<dbReference type="InterPro" id="IPR036188">
    <property type="entry name" value="FAD/NAD-bd_sf"/>
</dbReference>
<dbReference type="EMBL" id="WEIA01000006">
    <property type="protein sequence ID" value="NLR21922.1"/>
    <property type="molecule type" value="Genomic_DNA"/>
</dbReference>
<evidence type="ECO:0000256" key="1">
    <source>
        <dbReference type="ARBA" id="ARBA00023002"/>
    </source>
</evidence>
<reference evidence="2" key="1">
    <citation type="submission" date="2019-10" db="EMBL/GenBank/DDBJ databases">
        <authorList>
            <person name="Paulsen S."/>
        </authorList>
    </citation>
    <scope>NUCLEOTIDE SEQUENCE</scope>
    <source>
        <strain evidence="2">LMG 19692</strain>
    </source>
</reference>
<accession>A0A8I2KQN1</accession>
<dbReference type="PANTHER" id="PTHR43539">
    <property type="entry name" value="FLAVIN-BINDING MONOOXYGENASE-LIKE PROTEIN (AFU_ORTHOLOGUE AFUA_4G09220)"/>
    <property type="match status" value="1"/>
</dbReference>
<evidence type="ECO:0000313" key="3">
    <source>
        <dbReference type="EMBL" id="WOX28666.1"/>
    </source>
</evidence>
<sequence length="521" mass="58844">MLDYLIIGAGPAGVQTAYHLKQSGLSYLMLESGQRAGCFFETFPIHRKLISINKVFTGSTNPEFNLRHDWNSILTDDYSLNFSSFDRDFFPSADNLVKYLNHYVDQNQLNIAYNQRVKSVEKIADHFVVTTTHNEQYTAARVIVSTGVPKPYIPKIEGIELVTQYSDLNIDLAPYENKRVLVIGKGNSAFETADHLIPATSLIHVCSPNPLDMAWKTHYVGDLRAVNNNILDTYQLKSQNAILDADIKRIEKQDNRFIVHFSYAHANGEQETIEYDEIICCTGFAMDSSIFADSAKPDLMIEGRFPSLDCSFESINVKGLYFAGTLTQSTKYRKSTSGFIHGFRYNSRALVEMLKQKHHNTTLACDQHLGTPEAIGSAILNRINETSALWQQHGFMVDAVTVSKSGMAQYYKHLPSPYLHAHLGDHYHLQIALDFGAPIEGDPFNQVRVHKDNATDAELSKFLHPIIELCYQGEVIETHHIIEDLEADWTDVEAHVKPLQQFIERVLPKLVGEKMQNKVSA</sequence>
<organism evidence="2 4">
    <name type="scientific">Pseudoalteromonas maricaloris</name>
    <dbReference type="NCBI Taxonomy" id="184924"/>
    <lineage>
        <taxon>Bacteria</taxon>
        <taxon>Pseudomonadati</taxon>
        <taxon>Pseudomonadota</taxon>
        <taxon>Gammaproteobacteria</taxon>
        <taxon>Alteromonadales</taxon>
        <taxon>Pseudoalteromonadaceae</taxon>
        <taxon>Pseudoalteromonas</taxon>
    </lineage>
</organism>
<keyword evidence="2" id="KW-0503">Monooxygenase</keyword>
<dbReference type="Proteomes" id="UP001304419">
    <property type="component" value="Chromosome 1"/>
</dbReference>
<dbReference type="SUPFAM" id="SSF51905">
    <property type="entry name" value="FAD/NAD(P)-binding domain"/>
    <property type="match status" value="1"/>
</dbReference>
<dbReference type="PANTHER" id="PTHR43539:SF23">
    <property type="entry name" value="FAD-DEPENDENT OXIDOREDUCTASE DOMAIN-CONTAINING PROTEIN 2"/>
    <property type="match status" value="1"/>
</dbReference>
<dbReference type="AlphaFoldDB" id="A0A8I2KQN1"/>
<dbReference type="PRINTS" id="PR00368">
    <property type="entry name" value="FADPNR"/>
</dbReference>
<evidence type="ECO:0000313" key="4">
    <source>
        <dbReference type="Proteomes" id="UP000646877"/>
    </source>
</evidence>
<dbReference type="GO" id="GO:0050660">
    <property type="term" value="F:flavin adenine dinucleotide binding"/>
    <property type="evidence" value="ECO:0007669"/>
    <property type="project" value="TreeGrafter"/>
</dbReference>
<dbReference type="GO" id="GO:0036503">
    <property type="term" value="P:ERAD pathway"/>
    <property type="evidence" value="ECO:0007669"/>
    <property type="project" value="TreeGrafter"/>
</dbReference>
<dbReference type="RefSeq" id="WP_193521927.1">
    <property type="nucleotide sequence ID" value="NZ_CBCSDF010000013.1"/>
</dbReference>
<dbReference type="Pfam" id="PF13738">
    <property type="entry name" value="Pyr_redox_3"/>
    <property type="match status" value="1"/>
</dbReference>
<evidence type="ECO:0000313" key="5">
    <source>
        <dbReference type="Proteomes" id="UP001304419"/>
    </source>
</evidence>
<dbReference type="GO" id="GO:0004497">
    <property type="term" value="F:monooxygenase activity"/>
    <property type="evidence" value="ECO:0007669"/>
    <property type="project" value="UniProtKB-KW"/>
</dbReference>
<dbReference type="Gene3D" id="3.50.50.60">
    <property type="entry name" value="FAD/NAD(P)-binding domain"/>
    <property type="match status" value="2"/>
</dbReference>
<dbReference type="EMBL" id="CP137578">
    <property type="protein sequence ID" value="WOX28666.1"/>
    <property type="molecule type" value="Genomic_DNA"/>
</dbReference>
<keyword evidence="5" id="KW-1185">Reference proteome</keyword>